<evidence type="ECO:0000313" key="7">
    <source>
        <dbReference type="EMBL" id="MBM7555576.1"/>
    </source>
</evidence>
<keyword evidence="4 7" id="KW-0239">DNA-directed DNA polymerase</keyword>
<gene>
    <name evidence="7" type="ORF">JOC47_000401</name>
</gene>
<evidence type="ECO:0000256" key="2">
    <source>
        <dbReference type="ARBA" id="ARBA00022695"/>
    </source>
</evidence>
<dbReference type="AlphaFoldDB" id="A0A939BR33"/>
<dbReference type="RefSeq" id="WP_204700304.1">
    <property type="nucleotide sequence ID" value="NZ_JAFBDQ010000002.1"/>
</dbReference>
<accession>A0A939BR33</accession>
<dbReference type="PANTHER" id="PTHR32294">
    <property type="entry name" value="DNA POLYMERASE III SUBUNIT ALPHA"/>
    <property type="match status" value="1"/>
</dbReference>
<sequence>MVYSLLNTEKSGVEKIDIDFCYERRDEVIEYVTRKYGQDRVAQIITFGTMAARAAVRDVGRVLDVDYDKTDKIAKSIPGGTIAEALEESDELKEMYQQDDEVQEVLDYSARLEGLPRHASTHAAGVVITKEELTEYTPLYQNGGEVTTQYAMDDLENLGLLKMDFLGLRNLTVIDKTLDLIADTQQVDLGVNEIEFQDEEVFELLSSGHTLGVFQLESDGIRRLITKLQPEELEDVIALLALYRPGPLGSGMVDDYIARRHGEQEIEYPHPDLKEILEPTYGVILYQEQIMQLVQEIAGYSLGQADILRRAIGN</sequence>
<reference evidence="7" key="1">
    <citation type="submission" date="2021-01" db="EMBL/GenBank/DDBJ databases">
        <title>Genomic Encyclopedia of Type Strains, Phase IV (KMG-IV): sequencing the most valuable type-strain genomes for metagenomic binning, comparative biology and taxonomic classification.</title>
        <authorList>
            <person name="Goeker M."/>
        </authorList>
    </citation>
    <scope>NUCLEOTIDE SEQUENCE</scope>
    <source>
        <strain evidence="7">DSM 23230</strain>
    </source>
</reference>
<dbReference type="InterPro" id="IPR041931">
    <property type="entry name" value="DNA_pol3_alpha_thumb_dom"/>
</dbReference>
<evidence type="ECO:0000256" key="1">
    <source>
        <dbReference type="ARBA" id="ARBA00022679"/>
    </source>
</evidence>
<proteinExistence type="predicted"/>
<dbReference type="Pfam" id="PF17657">
    <property type="entry name" value="DNA_pol3_finger"/>
    <property type="match status" value="1"/>
</dbReference>
<evidence type="ECO:0000259" key="6">
    <source>
        <dbReference type="Pfam" id="PF17657"/>
    </source>
</evidence>
<dbReference type="Gene3D" id="1.10.10.1600">
    <property type="entry name" value="Bacterial DNA polymerase III alpha subunit, thumb domain"/>
    <property type="match status" value="1"/>
</dbReference>
<protein>
    <submittedName>
        <fullName evidence="7">DNA-directed DNA polymerase III PolC</fullName>
    </submittedName>
</protein>
<dbReference type="GO" id="GO:0006260">
    <property type="term" value="P:DNA replication"/>
    <property type="evidence" value="ECO:0007669"/>
    <property type="project" value="UniProtKB-KW"/>
</dbReference>
<dbReference type="InterPro" id="IPR040982">
    <property type="entry name" value="DNA_pol3_finger"/>
</dbReference>
<keyword evidence="2" id="KW-0548">Nucleotidyltransferase</keyword>
<dbReference type="GO" id="GO:0003887">
    <property type="term" value="F:DNA-directed DNA polymerase activity"/>
    <property type="evidence" value="ECO:0007669"/>
    <property type="project" value="UniProtKB-KW"/>
</dbReference>
<keyword evidence="8" id="KW-1185">Reference proteome</keyword>
<dbReference type="EMBL" id="JAFBDQ010000002">
    <property type="protein sequence ID" value="MBM7555576.1"/>
    <property type="molecule type" value="Genomic_DNA"/>
</dbReference>
<dbReference type="GO" id="GO:0008408">
    <property type="term" value="F:3'-5' exonuclease activity"/>
    <property type="evidence" value="ECO:0007669"/>
    <property type="project" value="InterPro"/>
</dbReference>
<name>A0A939BR33_9FIRM</name>
<keyword evidence="1" id="KW-0808">Transferase</keyword>
<dbReference type="InterPro" id="IPR011708">
    <property type="entry name" value="DNA_pol3_alpha_NTPase_dom"/>
</dbReference>
<feature type="domain" description="DNA polymerase III alpha subunit finger" evidence="6">
    <location>
        <begin position="170"/>
        <end position="313"/>
    </location>
</feature>
<dbReference type="NCBIfam" id="TIGR00594">
    <property type="entry name" value="polc"/>
    <property type="match status" value="1"/>
</dbReference>
<evidence type="ECO:0000256" key="3">
    <source>
        <dbReference type="ARBA" id="ARBA00022705"/>
    </source>
</evidence>
<dbReference type="Pfam" id="PF07733">
    <property type="entry name" value="DNA_pol3_alpha"/>
    <property type="match status" value="1"/>
</dbReference>
<keyword evidence="3" id="KW-0235">DNA replication</keyword>
<organism evidence="7 8">
    <name type="scientific">Halanaerobacter jeridensis</name>
    <dbReference type="NCBI Taxonomy" id="706427"/>
    <lineage>
        <taxon>Bacteria</taxon>
        <taxon>Bacillati</taxon>
        <taxon>Bacillota</taxon>
        <taxon>Clostridia</taxon>
        <taxon>Halanaerobiales</taxon>
        <taxon>Halobacteroidaceae</taxon>
        <taxon>Halanaerobacter</taxon>
    </lineage>
</organism>
<evidence type="ECO:0000313" key="8">
    <source>
        <dbReference type="Proteomes" id="UP000774000"/>
    </source>
</evidence>
<feature type="domain" description="Bacterial DNA polymerase III alpha subunit NTPase" evidence="5">
    <location>
        <begin position="6"/>
        <end position="167"/>
    </location>
</feature>
<evidence type="ECO:0000256" key="4">
    <source>
        <dbReference type="ARBA" id="ARBA00022932"/>
    </source>
</evidence>
<dbReference type="InterPro" id="IPR004805">
    <property type="entry name" value="DnaE2/DnaE/PolC"/>
</dbReference>
<comment type="caution">
    <text evidence="7">The sequence shown here is derived from an EMBL/GenBank/DDBJ whole genome shotgun (WGS) entry which is preliminary data.</text>
</comment>
<dbReference type="PANTHER" id="PTHR32294:SF0">
    <property type="entry name" value="DNA POLYMERASE III SUBUNIT ALPHA"/>
    <property type="match status" value="1"/>
</dbReference>
<evidence type="ECO:0000259" key="5">
    <source>
        <dbReference type="Pfam" id="PF07733"/>
    </source>
</evidence>
<dbReference type="Proteomes" id="UP000774000">
    <property type="component" value="Unassembled WGS sequence"/>
</dbReference>